<dbReference type="EMBL" id="QNVH01000009">
    <property type="protein sequence ID" value="TDA39607.1"/>
    <property type="molecule type" value="Genomic_DNA"/>
</dbReference>
<organism evidence="1 2">
    <name type="scientific">Thermoproteota archaeon</name>
    <dbReference type="NCBI Taxonomy" id="2056631"/>
    <lineage>
        <taxon>Archaea</taxon>
        <taxon>Thermoproteota</taxon>
    </lineage>
</organism>
<reference evidence="1 2" key="1">
    <citation type="journal article" date="2019" name="Nat. Microbiol.">
        <title>Expanding anaerobic alkane metabolism in the domain of Archaea.</title>
        <authorList>
            <person name="Wang Y."/>
            <person name="Wegener G."/>
            <person name="Hou J."/>
            <person name="Wang F."/>
            <person name="Xiao X."/>
        </authorList>
    </citation>
    <scope>NUCLEOTIDE SEQUENCE [LARGE SCALE GENOMIC DNA]</scope>
    <source>
        <strain evidence="1">WYZ-LMO10</strain>
    </source>
</reference>
<proteinExistence type="predicted"/>
<comment type="caution">
    <text evidence="1">The sequence shown here is derived from an EMBL/GenBank/DDBJ whole genome shotgun (WGS) entry which is preliminary data.</text>
</comment>
<name>A0A523BF88_9CREN</name>
<gene>
    <name evidence="1" type="ORF">DSO08_01705</name>
</gene>
<sequence length="68" mass="7807">MIVPLLFFVLLVNSAIMGFLEESRVTLQDLRKSFEDLVSGYHYYTDPVSGNQYPMPANLTPPWLEEGR</sequence>
<evidence type="ECO:0000313" key="1">
    <source>
        <dbReference type="EMBL" id="TDA39607.1"/>
    </source>
</evidence>
<accession>A0A523BF88</accession>
<evidence type="ECO:0000313" key="2">
    <source>
        <dbReference type="Proteomes" id="UP000315399"/>
    </source>
</evidence>
<dbReference type="Proteomes" id="UP000315399">
    <property type="component" value="Unassembled WGS sequence"/>
</dbReference>
<protein>
    <submittedName>
        <fullName evidence="1">Uncharacterized protein</fullName>
    </submittedName>
</protein>
<dbReference type="AlphaFoldDB" id="A0A523BF88"/>